<dbReference type="PANTHER" id="PTHR34265">
    <property type="entry name" value="TYPE III PANTOTHENATE KINASE"/>
    <property type="match status" value="1"/>
</dbReference>
<reference evidence="17 18" key="1">
    <citation type="submission" date="2019-02" db="EMBL/GenBank/DDBJ databases">
        <title>Deep-cultivation of Planctomycetes and their phenomic and genomic characterization uncovers novel biology.</title>
        <authorList>
            <person name="Wiegand S."/>
            <person name="Jogler M."/>
            <person name="Boedeker C."/>
            <person name="Pinto D."/>
            <person name="Vollmers J."/>
            <person name="Rivas-Marin E."/>
            <person name="Kohn T."/>
            <person name="Peeters S.H."/>
            <person name="Heuer A."/>
            <person name="Rast P."/>
            <person name="Oberbeckmann S."/>
            <person name="Bunk B."/>
            <person name="Jeske O."/>
            <person name="Meyerdierks A."/>
            <person name="Storesund J.E."/>
            <person name="Kallscheuer N."/>
            <person name="Luecker S."/>
            <person name="Lage O.M."/>
            <person name="Pohl T."/>
            <person name="Merkel B.J."/>
            <person name="Hornburger P."/>
            <person name="Mueller R.-W."/>
            <person name="Bruemmer F."/>
            <person name="Labrenz M."/>
            <person name="Spormann A.M."/>
            <person name="Op den Camp H."/>
            <person name="Overmann J."/>
            <person name="Amann R."/>
            <person name="Jetten M.S.M."/>
            <person name="Mascher T."/>
            <person name="Medema M.H."/>
            <person name="Devos D.P."/>
            <person name="Kaster A.-K."/>
            <person name="Ovreas L."/>
            <person name="Rohde M."/>
            <person name="Galperin M.Y."/>
            <person name="Jogler C."/>
        </authorList>
    </citation>
    <scope>NUCLEOTIDE SEQUENCE [LARGE SCALE GENOMIC DNA]</scope>
    <source>
        <strain evidence="17 18">ETA_A8</strain>
    </source>
</reference>
<keyword evidence="8 16" id="KW-0808">Transferase</keyword>
<dbReference type="Gene3D" id="3.30.420.40">
    <property type="match status" value="2"/>
</dbReference>
<keyword evidence="7 16" id="KW-0963">Cytoplasm</keyword>
<feature type="binding site" evidence="16">
    <location>
        <position position="190"/>
    </location>
    <ligand>
        <name>substrate</name>
    </ligand>
</feature>
<comment type="function">
    <text evidence="16">Catalyzes the phosphorylation of pantothenate (Pan), the first step in CoA biosynthesis.</text>
</comment>
<evidence type="ECO:0000256" key="9">
    <source>
        <dbReference type="ARBA" id="ARBA00022741"/>
    </source>
</evidence>
<dbReference type="Proteomes" id="UP000315017">
    <property type="component" value="Chromosome"/>
</dbReference>
<evidence type="ECO:0000256" key="7">
    <source>
        <dbReference type="ARBA" id="ARBA00022490"/>
    </source>
</evidence>
<comment type="similarity">
    <text evidence="14 16">Belongs to the type III pantothenate kinase family.</text>
</comment>
<keyword evidence="18" id="KW-1185">Reference proteome</keyword>
<dbReference type="InterPro" id="IPR043129">
    <property type="entry name" value="ATPase_NBD"/>
</dbReference>
<evidence type="ECO:0000256" key="15">
    <source>
        <dbReference type="ARBA" id="ARBA00040883"/>
    </source>
</evidence>
<keyword evidence="12 16" id="KW-0630">Potassium</keyword>
<dbReference type="RefSeq" id="WP_145087841.1">
    <property type="nucleotide sequence ID" value="NZ_CP036274.1"/>
</dbReference>
<comment type="cofactor">
    <cofactor evidence="2">
        <name>K(+)</name>
        <dbReference type="ChEBI" id="CHEBI:29103"/>
    </cofactor>
</comment>
<evidence type="ECO:0000256" key="14">
    <source>
        <dbReference type="ARBA" id="ARBA00038036"/>
    </source>
</evidence>
<evidence type="ECO:0000256" key="10">
    <source>
        <dbReference type="ARBA" id="ARBA00022777"/>
    </source>
</evidence>
<evidence type="ECO:0000256" key="4">
    <source>
        <dbReference type="ARBA" id="ARBA00005225"/>
    </source>
</evidence>
<evidence type="ECO:0000256" key="5">
    <source>
        <dbReference type="ARBA" id="ARBA00011738"/>
    </source>
</evidence>
<keyword evidence="11 16" id="KW-0067">ATP-binding</keyword>
<dbReference type="HAMAP" id="MF_01274">
    <property type="entry name" value="Pantothen_kinase_3"/>
    <property type="match status" value="1"/>
</dbReference>
<gene>
    <name evidence="16 17" type="primary">coaX</name>
    <name evidence="17" type="ORF">ETAA8_20450</name>
</gene>
<organism evidence="17 18">
    <name type="scientific">Anatilimnocola aggregata</name>
    <dbReference type="NCBI Taxonomy" id="2528021"/>
    <lineage>
        <taxon>Bacteria</taxon>
        <taxon>Pseudomonadati</taxon>
        <taxon>Planctomycetota</taxon>
        <taxon>Planctomycetia</taxon>
        <taxon>Pirellulales</taxon>
        <taxon>Pirellulaceae</taxon>
        <taxon>Anatilimnocola</taxon>
    </lineage>
</organism>
<feature type="binding site" evidence="16">
    <location>
        <begin position="10"/>
        <end position="17"/>
    </location>
    <ligand>
        <name>ATP</name>
        <dbReference type="ChEBI" id="CHEBI:30616"/>
    </ligand>
</feature>
<evidence type="ECO:0000256" key="12">
    <source>
        <dbReference type="ARBA" id="ARBA00022958"/>
    </source>
</evidence>
<dbReference type="EC" id="2.7.1.33" evidence="6 16"/>
<dbReference type="UniPathway" id="UPA00241">
    <property type="reaction ID" value="UER00352"/>
</dbReference>
<dbReference type="GO" id="GO:0004594">
    <property type="term" value="F:pantothenate kinase activity"/>
    <property type="evidence" value="ECO:0007669"/>
    <property type="project" value="UniProtKB-UniRule"/>
</dbReference>
<keyword evidence="9 16" id="KW-0547">Nucleotide-binding</keyword>
<comment type="subcellular location">
    <subcellularLocation>
        <location evidence="3 16">Cytoplasm</location>
    </subcellularLocation>
</comment>
<dbReference type="InterPro" id="IPR004619">
    <property type="entry name" value="Type_III_PanK"/>
</dbReference>
<dbReference type="Pfam" id="PF03309">
    <property type="entry name" value="Pan_kinase"/>
    <property type="match status" value="1"/>
</dbReference>
<evidence type="ECO:0000256" key="2">
    <source>
        <dbReference type="ARBA" id="ARBA00001958"/>
    </source>
</evidence>
<evidence type="ECO:0000313" key="18">
    <source>
        <dbReference type="Proteomes" id="UP000315017"/>
    </source>
</evidence>
<keyword evidence="10 16" id="KW-0418">Kinase</keyword>
<feature type="active site" description="Proton acceptor" evidence="16">
    <location>
        <position position="110"/>
    </location>
</feature>
<dbReference type="GO" id="GO:0005524">
    <property type="term" value="F:ATP binding"/>
    <property type="evidence" value="ECO:0007669"/>
    <property type="project" value="UniProtKB-UniRule"/>
</dbReference>
<dbReference type="OrthoDB" id="9804707at2"/>
<evidence type="ECO:0000256" key="1">
    <source>
        <dbReference type="ARBA" id="ARBA00001206"/>
    </source>
</evidence>
<feature type="binding site" evidence="16">
    <location>
        <begin position="108"/>
        <end position="111"/>
    </location>
    <ligand>
        <name>substrate</name>
    </ligand>
</feature>
<dbReference type="EMBL" id="CP036274">
    <property type="protein sequence ID" value="QDU26961.1"/>
    <property type="molecule type" value="Genomic_DNA"/>
</dbReference>
<evidence type="ECO:0000256" key="13">
    <source>
        <dbReference type="ARBA" id="ARBA00022993"/>
    </source>
</evidence>
<comment type="catalytic activity">
    <reaction evidence="1 16">
        <text>(R)-pantothenate + ATP = (R)-4'-phosphopantothenate + ADP + H(+)</text>
        <dbReference type="Rhea" id="RHEA:16373"/>
        <dbReference type="ChEBI" id="CHEBI:10986"/>
        <dbReference type="ChEBI" id="CHEBI:15378"/>
        <dbReference type="ChEBI" id="CHEBI:29032"/>
        <dbReference type="ChEBI" id="CHEBI:30616"/>
        <dbReference type="ChEBI" id="CHEBI:456216"/>
        <dbReference type="EC" id="2.7.1.33"/>
    </reaction>
</comment>
<dbReference type="KEGG" id="aagg:ETAA8_20450"/>
<keyword evidence="13 16" id="KW-0173">Coenzyme A biosynthesis</keyword>
<dbReference type="SUPFAM" id="SSF53067">
    <property type="entry name" value="Actin-like ATPase domain"/>
    <property type="match status" value="2"/>
</dbReference>
<dbReference type="PANTHER" id="PTHR34265:SF1">
    <property type="entry name" value="TYPE III PANTOTHENATE KINASE"/>
    <property type="match status" value="1"/>
</dbReference>
<evidence type="ECO:0000256" key="6">
    <source>
        <dbReference type="ARBA" id="ARBA00012102"/>
    </source>
</evidence>
<dbReference type="AlphaFoldDB" id="A0A517Y9U0"/>
<protein>
    <recommendedName>
        <fullName evidence="15 16">Type III pantothenate kinase</fullName>
        <ecNumber evidence="6 16">2.7.1.33</ecNumber>
    </recommendedName>
    <alternativeName>
        <fullName evidence="16">PanK-III</fullName>
    </alternativeName>
    <alternativeName>
        <fullName evidence="16">Pantothenic acid kinase</fullName>
    </alternativeName>
</protein>
<comment type="caution">
    <text evidence="16">Lacks conserved residue(s) required for the propagation of feature annotation.</text>
</comment>
<evidence type="ECO:0000256" key="11">
    <source>
        <dbReference type="ARBA" id="ARBA00022840"/>
    </source>
</evidence>
<name>A0A517Y9U0_9BACT</name>
<sequence>MSAAQLIAVDIGNSFAKLGWFAKDAVAANELPLPTQVIDFRTDIGPGDELLEMLPREAVRWRVSSVNRAGQQRLSQWVQQHRPADDYRLLTRHDLPLDVQVDEPLKVGLDRLAAAVAANVLRTAQTPAIVIGAGTAVTVNLLSAEGVFLGGTILAGFRMSAEALFGGAEQLPLTTFHPNEEPPEVVGKNTEAAIRSGLFWGAVGAVREIVTRIKADLATEPELFITGGDLRRLSPLVDERARYLPHMVLSGIAVASRS</sequence>
<dbReference type="CDD" id="cd24015">
    <property type="entry name" value="ASKHA_NBD_PanK-III"/>
    <property type="match status" value="1"/>
</dbReference>
<evidence type="ECO:0000313" key="17">
    <source>
        <dbReference type="EMBL" id="QDU26961.1"/>
    </source>
</evidence>
<accession>A0A517Y9U0</accession>
<evidence type="ECO:0000256" key="16">
    <source>
        <dbReference type="HAMAP-Rule" id="MF_01274"/>
    </source>
</evidence>
<comment type="pathway">
    <text evidence="4 16">Cofactor biosynthesis; coenzyme A biosynthesis; CoA from (R)-pantothenate: step 1/5.</text>
</comment>
<dbReference type="NCBIfam" id="TIGR00671">
    <property type="entry name" value="baf"/>
    <property type="match status" value="1"/>
</dbReference>
<dbReference type="GO" id="GO:0005737">
    <property type="term" value="C:cytoplasm"/>
    <property type="evidence" value="ECO:0007669"/>
    <property type="project" value="UniProtKB-SubCell"/>
</dbReference>
<comment type="cofactor">
    <cofactor evidence="16">
        <name>NH4(+)</name>
        <dbReference type="ChEBI" id="CHEBI:28938"/>
    </cofactor>
    <cofactor evidence="16">
        <name>K(+)</name>
        <dbReference type="ChEBI" id="CHEBI:29103"/>
    </cofactor>
    <text evidence="16">A monovalent cation. Ammonium or potassium.</text>
</comment>
<proteinExistence type="inferred from homology"/>
<evidence type="ECO:0000256" key="3">
    <source>
        <dbReference type="ARBA" id="ARBA00004496"/>
    </source>
</evidence>
<comment type="subunit">
    <text evidence="5 16">Homodimer.</text>
</comment>
<dbReference type="GO" id="GO:0015937">
    <property type="term" value="P:coenzyme A biosynthetic process"/>
    <property type="evidence" value="ECO:0007669"/>
    <property type="project" value="UniProtKB-UniRule"/>
</dbReference>
<evidence type="ECO:0000256" key="8">
    <source>
        <dbReference type="ARBA" id="ARBA00022679"/>
    </source>
</evidence>
<feature type="binding site" evidence="16">
    <location>
        <position position="135"/>
    </location>
    <ligand>
        <name>ATP</name>
        <dbReference type="ChEBI" id="CHEBI:30616"/>
    </ligand>
</feature>